<feature type="region of interest" description="Disordered" evidence="1">
    <location>
        <begin position="51"/>
        <end position="115"/>
    </location>
</feature>
<evidence type="ECO:0000313" key="4">
    <source>
        <dbReference type="Proteomes" id="UP000248555"/>
    </source>
</evidence>
<name>A0A327YKV3_9BACL</name>
<feature type="compositionally biased region" description="Low complexity" evidence="1">
    <location>
        <begin position="102"/>
        <end position="113"/>
    </location>
</feature>
<protein>
    <submittedName>
        <fullName evidence="3">Uncharacterized protein</fullName>
    </submittedName>
</protein>
<evidence type="ECO:0000313" key="3">
    <source>
        <dbReference type="EMBL" id="RAK20355.1"/>
    </source>
</evidence>
<keyword evidence="4" id="KW-1185">Reference proteome</keyword>
<feature type="chain" id="PRO_5016238074" evidence="2">
    <location>
        <begin position="23"/>
        <end position="234"/>
    </location>
</feature>
<dbReference type="AlphaFoldDB" id="A0A327YKV3"/>
<reference evidence="3 4" key="1">
    <citation type="submission" date="2018-06" db="EMBL/GenBank/DDBJ databases">
        <title>Genomic Encyclopedia of Type Strains, Phase III (KMG-III): the genomes of soil and plant-associated and newly described type strains.</title>
        <authorList>
            <person name="Whitman W."/>
        </authorList>
    </citation>
    <scope>NUCLEOTIDE SEQUENCE [LARGE SCALE GENOMIC DNA]</scope>
    <source>
        <strain evidence="3 4">CGMCC 1.8979</strain>
    </source>
</reference>
<gene>
    <name evidence="3" type="ORF">B0I26_1046</name>
</gene>
<sequence length="234" mass="26125">MKKKWKIALASCFVLAVGGAGAFYYSFTTKEYDISQDEKVKQIVEPEYDVRLPDDTDANGQNSGNENVGTSAANETETPNHTSETKNNTALANNETKNGASTTTNTNKQTNHQNKTEVTAASIVEKYRPSFTNLQQQANAKIDALVAHAFAEYQAKKADNEEISLSFFYSKYNTAAKELESKTDAAFETIYHALEAELKKHGFSTSYAKEFRDAYEQEKKARRNALLKKAMEKL</sequence>
<feature type="signal peptide" evidence="2">
    <location>
        <begin position="1"/>
        <end position="22"/>
    </location>
</feature>
<feature type="compositionally biased region" description="Polar residues" evidence="1">
    <location>
        <begin position="58"/>
        <end position="101"/>
    </location>
</feature>
<evidence type="ECO:0000256" key="2">
    <source>
        <dbReference type="SAM" id="SignalP"/>
    </source>
</evidence>
<dbReference type="Proteomes" id="UP000248555">
    <property type="component" value="Unassembled WGS sequence"/>
</dbReference>
<accession>A0A327YKV3</accession>
<dbReference type="EMBL" id="QLMH01000004">
    <property type="protein sequence ID" value="RAK20355.1"/>
    <property type="molecule type" value="Genomic_DNA"/>
</dbReference>
<keyword evidence="2" id="KW-0732">Signal</keyword>
<evidence type="ECO:0000256" key="1">
    <source>
        <dbReference type="SAM" id="MobiDB-lite"/>
    </source>
</evidence>
<proteinExistence type="predicted"/>
<dbReference type="OrthoDB" id="2452361at2"/>
<organism evidence="3 4">
    <name type="scientific">Paranoxybacillus vitaminiphilus</name>
    <dbReference type="NCBI Taxonomy" id="581036"/>
    <lineage>
        <taxon>Bacteria</taxon>
        <taxon>Bacillati</taxon>
        <taxon>Bacillota</taxon>
        <taxon>Bacilli</taxon>
        <taxon>Bacillales</taxon>
        <taxon>Anoxybacillaceae</taxon>
        <taxon>Paranoxybacillus</taxon>
    </lineage>
</organism>
<comment type="caution">
    <text evidence="3">The sequence shown here is derived from an EMBL/GenBank/DDBJ whole genome shotgun (WGS) entry which is preliminary data.</text>
</comment>
<dbReference type="RefSeq" id="WP_111644665.1">
    <property type="nucleotide sequence ID" value="NZ_QLMH01000004.1"/>
</dbReference>